<reference evidence="2 3" key="1">
    <citation type="submission" date="2015-11" db="EMBL/GenBank/DDBJ databases">
        <title>Ensifer anhuiense sp. nov., an effective nitrogen fixation bacterium with Glycine soja.</title>
        <authorList>
            <person name="Yan H."/>
            <person name="Chen W."/>
        </authorList>
    </citation>
    <scope>NUCLEOTIDE SEQUENCE [LARGE SCALE GENOMIC DNA]</scope>
    <source>
        <strain evidence="2 3">LMG 7837</strain>
    </source>
</reference>
<proteinExistence type="predicted"/>
<feature type="chain" id="PRO_5008098142" evidence="1">
    <location>
        <begin position="28"/>
        <end position="288"/>
    </location>
</feature>
<dbReference type="OrthoDB" id="514606at2"/>
<comment type="caution">
    <text evidence="2">The sequence shown here is derived from an EMBL/GenBank/DDBJ whole genome shotgun (WGS) entry which is preliminary data.</text>
</comment>
<gene>
    <name evidence="2" type="ORF">ATB98_24785</name>
</gene>
<evidence type="ECO:0000313" key="3">
    <source>
        <dbReference type="Proteomes" id="UP000078507"/>
    </source>
</evidence>
<dbReference type="AlphaFoldDB" id="A0A178YPB8"/>
<keyword evidence="3" id="KW-1185">Reference proteome</keyword>
<dbReference type="Proteomes" id="UP000078507">
    <property type="component" value="Unassembled WGS sequence"/>
</dbReference>
<feature type="signal peptide" evidence="1">
    <location>
        <begin position="1"/>
        <end position="27"/>
    </location>
</feature>
<organism evidence="2 3">
    <name type="scientific">Sinorhizobium saheli</name>
    <dbReference type="NCBI Taxonomy" id="36856"/>
    <lineage>
        <taxon>Bacteria</taxon>
        <taxon>Pseudomonadati</taxon>
        <taxon>Pseudomonadota</taxon>
        <taxon>Alphaproteobacteria</taxon>
        <taxon>Hyphomicrobiales</taxon>
        <taxon>Rhizobiaceae</taxon>
        <taxon>Sinorhizobium/Ensifer group</taxon>
        <taxon>Sinorhizobium</taxon>
    </lineage>
</organism>
<keyword evidence="1" id="KW-0732">Signal</keyword>
<evidence type="ECO:0000256" key="1">
    <source>
        <dbReference type="SAM" id="SignalP"/>
    </source>
</evidence>
<dbReference type="EMBL" id="LNQB01000056">
    <property type="protein sequence ID" value="OAP49267.1"/>
    <property type="molecule type" value="Genomic_DNA"/>
</dbReference>
<name>A0A178YPB8_SINSA</name>
<accession>A0A178YPB8</accession>
<evidence type="ECO:0000313" key="2">
    <source>
        <dbReference type="EMBL" id="OAP49267.1"/>
    </source>
</evidence>
<dbReference type="RefSeq" id="WP_066869522.1">
    <property type="nucleotide sequence ID" value="NZ_LNQB01000056.1"/>
</dbReference>
<protein>
    <submittedName>
        <fullName evidence="2">Uncharacterized protein</fullName>
    </submittedName>
</protein>
<sequence>MARILSMAAVAAFAFSAAAPLASSARAEMEVVNIPVPKAVIATAFNAAFASTKAHVHNLGSKHGSGSGISWHADASHLLLPNGKKSSFAVDEQVFNVSKWRQLKYYVDDLNTQSIQATIDGGRINVDLRFENKGEEIKAKCIRRRLKKWEECSLDIERDIHIDNAMLGVSLEPIAYKGSIAYANINQDQDVTFKYDIKIANKLCQTFKGICGWIEGKIKNKLTPAIESAAVANLNQTAVKDKIASAIRNSATLGGLVKPSWKITKVTSSGSNFILRVERSVTKSASLD</sequence>